<keyword evidence="2" id="KW-1185">Reference proteome</keyword>
<accession>A0AAN8RAJ7</accession>
<evidence type="ECO:0000313" key="2">
    <source>
        <dbReference type="Proteomes" id="UP001313282"/>
    </source>
</evidence>
<gene>
    <name evidence="1" type="ORF">TWF718_003039</name>
</gene>
<proteinExistence type="predicted"/>
<dbReference type="Proteomes" id="UP001313282">
    <property type="component" value="Unassembled WGS sequence"/>
</dbReference>
<sequence>MPSLTTLPTELKLEIINALVEKQEDHWEHIFTMRETCTAPALKNFSHCSREFYRLCFKSRFVPDKKIVLGGSAHGNLTGEKIFGEGRLLEGQGGDVKTINLTTSPKPGSGSDTPTELESAFSRLRRGVQSLALFPKTDHLKITYKTPRVLERNTFLVILKHLALIKNYKSIKFYISVTYERTNEKSYEEVFRDLSRENQEFLGERICDDGVYAWVKENIPDLEFPKANWIHVSVNLVDRLQPRVNKSPFEDIKDAKQSEEKAEEERFYHLLFTSAPQMDALGIGTIDEISNSDRRFPPIFHPPPIPSTVVLYTTPSDIVFQHLKRLTIKTDNPKIAYDIKTFVRVFPNLTSLEIIPERGSLCRNGWGFDFTIYQELTRLKHLEDIALPWPRDRLGSRHPEDLSEAFLLLKDDGFFENLDSVDFHGERYFENGALSDISIDMDFLKKDGQWKYAANGHTEDYQWQDIDCSFDSDDEGGESQNAAS</sequence>
<protein>
    <submittedName>
        <fullName evidence="1">Uncharacterized protein</fullName>
    </submittedName>
</protein>
<dbReference type="EMBL" id="JAVHNR010000011">
    <property type="protein sequence ID" value="KAK6330841.1"/>
    <property type="molecule type" value="Genomic_DNA"/>
</dbReference>
<dbReference type="AlphaFoldDB" id="A0AAN8RAJ7"/>
<comment type="caution">
    <text evidence="1">The sequence shown here is derived from an EMBL/GenBank/DDBJ whole genome shotgun (WGS) entry which is preliminary data.</text>
</comment>
<name>A0AAN8RAJ7_9PEZI</name>
<reference evidence="1 2" key="1">
    <citation type="submission" date="2019-10" db="EMBL/GenBank/DDBJ databases">
        <authorList>
            <person name="Palmer J.M."/>
        </authorList>
    </citation>
    <scope>NUCLEOTIDE SEQUENCE [LARGE SCALE GENOMIC DNA]</scope>
    <source>
        <strain evidence="1 2">TWF718</strain>
    </source>
</reference>
<evidence type="ECO:0000313" key="1">
    <source>
        <dbReference type="EMBL" id="KAK6330841.1"/>
    </source>
</evidence>
<organism evidence="1 2">
    <name type="scientific">Orbilia javanica</name>
    <dbReference type="NCBI Taxonomy" id="47235"/>
    <lineage>
        <taxon>Eukaryota</taxon>
        <taxon>Fungi</taxon>
        <taxon>Dikarya</taxon>
        <taxon>Ascomycota</taxon>
        <taxon>Pezizomycotina</taxon>
        <taxon>Orbiliomycetes</taxon>
        <taxon>Orbiliales</taxon>
        <taxon>Orbiliaceae</taxon>
        <taxon>Orbilia</taxon>
    </lineage>
</organism>